<name>A0ACB9BEL9_ARCLA</name>
<dbReference type="EMBL" id="CM042052">
    <property type="protein sequence ID" value="KAI3719140.1"/>
    <property type="molecule type" value="Genomic_DNA"/>
</dbReference>
<gene>
    <name evidence="1" type="ORF">L6452_20034</name>
</gene>
<proteinExistence type="predicted"/>
<accession>A0ACB9BEL9</accession>
<sequence>MAAGGDSLAVATAAMLTATLICAAIGKVTVQITNLIEYVKLMVIDCRSLDDDLGRHTLLYGQSMEWKFKPNFSKTTLFYCNARWETDIMLQIHFNAYDYMRDNYGCGSDCRWLFTINGIYAYDSKHDSWEFKFSWYS</sequence>
<protein>
    <submittedName>
        <fullName evidence="1">Uncharacterized protein</fullName>
    </submittedName>
</protein>
<evidence type="ECO:0000313" key="2">
    <source>
        <dbReference type="Proteomes" id="UP001055879"/>
    </source>
</evidence>
<evidence type="ECO:0000313" key="1">
    <source>
        <dbReference type="EMBL" id="KAI3719140.1"/>
    </source>
</evidence>
<dbReference type="Proteomes" id="UP001055879">
    <property type="component" value="Linkage Group LG06"/>
</dbReference>
<organism evidence="1 2">
    <name type="scientific">Arctium lappa</name>
    <name type="common">Greater burdock</name>
    <name type="synonym">Lappa major</name>
    <dbReference type="NCBI Taxonomy" id="4217"/>
    <lineage>
        <taxon>Eukaryota</taxon>
        <taxon>Viridiplantae</taxon>
        <taxon>Streptophyta</taxon>
        <taxon>Embryophyta</taxon>
        <taxon>Tracheophyta</taxon>
        <taxon>Spermatophyta</taxon>
        <taxon>Magnoliopsida</taxon>
        <taxon>eudicotyledons</taxon>
        <taxon>Gunneridae</taxon>
        <taxon>Pentapetalae</taxon>
        <taxon>asterids</taxon>
        <taxon>campanulids</taxon>
        <taxon>Asterales</taxon>
        <taxon>Asteraceae</taxon>
        <taxon>Carduoideae</taxon>
        <taxon>Cardueae</taxon>
        <taxon>Arctiinae</taxon>
        <taxon>Arctium</taxon>
    </lineage>
</organism>
<reference evidence="1 2" key="2">
    <citation type="journal article" date="2022" name="Mol. Ecol. Resour.">
        <title>The genomes of chicory, endive, great burdock and yacon provide insights into Asteraceae paleo-polyploidization history and plant inulin production.</title>
        <authorList>
            <person name="Fan W."/>
            <person name="Wang S."/>
            <person name="Wang H."/>
            <person name="Wang A."/>
            <person name="Jiang F."/>
            <person name="Liu H."/>
            <person name="Zhao H."/>
            <person name="Xu D."/>
            <person name="Zhang Y."/>
        </authorList>
    </citation>
    <scope>NUCLEOTIDE SEQUENCE [LARGE SCALE GENOMIC DNA]</scope>
    <source>
        <strain evidence="2">cv. Niubang</strain>
    </source>
</reference>
<keyword evidence="2" id="KW-1185">Reference proteome</keyword>
<comment type="caution">
    <text evidence="1">The sequence shown here is derived from an EMBL/GenBank/DDBJ whole genome shotgun (WGS) entry which is preliminary data.</text>
</comment>
<reference evidence="2" key="1">
    <citation type="journal article" date="2022" name="Mol. Ecol. Resour.">
        <title>The genomes of chicory, endive, great burdock and yacon provide insights into Asteraceae palaeo-polyploidization history and plant inulin production.</title>
        <authorList>
            <person name="Fan W."/>
            <person name="Wang S."/>
            <person name="Wang H."/>
            <person name="Wang A."/>
            <person name="Jiang F."/>
            <person name="Liu H."/>
            <person name="Zhao H."/>
            <person name="Xu D."/>
            <person name="Zhang Y."/>
        </authorList>
    </citation>
    <scope>NUCLEOTIDE SEQUENCE [LARGE SCALE GENOMIC DNA]</scope>
    <source>
        <strain evidence="2">cv. Niubang</strain>
    </source>
</reference>